<keyword evidence="2" id="KW-1185">Reference proteome</keyword>
<sequence length="56" mass="6167">MTALGFAVAIGLPLLVLFGAIVWPEPIAPEHTVDAIRARLEAETEARRGHRRPPPW</sequence>
<gene>
    <name evidence="1" type="ORF">ATK86_7495</name>
</gene>
<comment type="caution">
    <text evidence="1">The sequence shown here is derived from an EMBL/GenBank/DDBJ whole genome shotgun (WGS) entry which is preliminary data.</text>
</comment>
<evidence type="ECO:0000313" key="2">
    <source>
        <dbReference type="Proteomes" id="UP000233766"/>
    </source>
</evidence>
<dbReference type="RefSeq" id="WP_170112369.1">
    <property type="nucleotide sequence ID" value="NZ_PJMW01000004.1"/>
</dbReference>
<dbReference type="EMBL" id="PJMW01000004">
    <property type="protein sequence ID" value="PKV76562.1"/>
    <property type="molecule type" value="Genomic_DNA"/>
</dbReference>
<reference evidence="1 2" key="1">
    <citation type="submission" date="2017-12" db="EMBL/GenBank/DDBJ databases">
        <title>Sequencing the genomes of 1000 Actinobacteria strains.</title>
        <authorList>
            <person name="Klenk H.-P."/>
        </authorList>
    </citation>
    <scope>NUCLEOTIDE SEQUENCE [LARGE SCALE GENOMIC DNA]</scope>
    <source>
        <strain evidence="1 2">DSM 44489</strain>
    </source>
</reference>
<name>A0A2N3V4L1_9NOCA</name>
<proteinExistence type="predicted"/>
<accession>A0A2N3V4L1</accession>
<dbReference type="AlphaFoldDB" id="A0A2N3V4L1"/>
<protein>
    <submittedName>
        <fullName evidence="1">Uncharacterized protein</fullName>
    </submittedName>
</protein>
<dbReference type="Proteomes" id="UP000233766">
    <property type="component" value="Unassembled WGS sequence"/>
</dbReference>
<organism evidence="1 2">
    <name type="scientific">Nocardia fluminea</name>
    <dbReference type="NCBI Taxonomy" id="134984"/>
    <lineage>
        <taxon>Bacteria</taxon>
        <taxon>Bacillati</taxon>
        <taxon>Actinomycetota</taxon>
        <taxon>Actinomycetes</taxon>
        <taxon>Mycobacteriales</taxon>
        <taxon>Nocardiaceae</taxon>
        <taxon>Nocardia</taxon>
    </lineage>
</organism>
<evidence type="ECO:0000313" key="1">
    <source>
        <dbReference type="EMBL" id="PKV76562.1"/>
    </source>
</evidence>